<keyword evidence="1" id="KW-0812">Transmembrane</keyword>
<protein>
    <submittedName>
        <fullName evidence="2">Uncharacterized protein</fullName>
    </submittedName>
</protein>
<feature type="transmembrane region" description="Helical" evidence="1">
    <location>
        <begin position="6"/>
        <end position="29"/>
    </location>
</feature>
<dbReference type="KEGG" id="amus:LMH87_001872"/>
<sequence>MGLIGGAIKLIIIPIIFVVAIAVLGGIYLKHRRNKAAAINDVEQPHFTAAHYPPPVSAAPPPVYAPSPVQYMGPAKPAPVATVQGYN</sequence>
<keyword evidence="3" id="KW-1185">Reference proteome</keyword>
<dbReference type="RefSeq" id="XP_056050283.1">
    <property type="nucleotide sequence ID" value="XM_056193223.1"/>
</dbReference>
<proteinExistence type="predicted"/>
<organism evidence="2 3">
    <name type="scientific">Akanthomyces muscarius</name>
    <name type="common">Entomopathogenic fungus</name>
    <name type="synonym">Lecanicillium muscarium</name>
    <dbReference type="NCBI Taxonomy" id="2231603"/>
    <lineage>
        <taxon>Eukaryota</taxon>
        <taxon>Fungi</taxon>
        <taxon>Dikarya</taxon>
        <taxon>Ascomycota</taxon>
        <taxon>Pezizomycotina</taxon>
        <taxon>Sordariomycetes</taxon>
        <taxon>Hypocreomycetidae</taxon>
        <taxon>Hypocreales</taxon>
        <taxon>Cordycipitaceae</taxon>
        <taxon>Akanthomyces</taxon>
    </lineage>
</organism>
<keyword evidence="1" id="KW-0472">Membrane</keyword>
<evidence type="ECO:0000313" key="2">
    <source>
        <dbReference type="EMBL" id="KAJ4147342.1"/>
    </source>
</evidence>
<dbReference type="AlphaFoldDB" id="A0A9W8Q601"/>
<evidence type="ECO:0000313" key="3">
    <source>
        <dbReference type="Proteomes" id="UP001144673"/>
    </source>
</evidence>
<dbReference type="Proteomes" id="UP001144673">
    <property type="component" value="Chromosome 3"/>
</dbReference>
<evidence type="ECO:0000256" key="1">
    <source>
        <dbReference type="SAM" id="Phobius"/>
    </source>
</evidence>
<dbReference type="GeneID" id="80889031"/>
<keyword evidence="1" id="KW-1133">Transmembrane helix</keyword>
<gene>
    <name evidence="2" type="ORF">LMH87_001872</name>
</gene>
<accession>A0A9W8Q601</accession>
<reference evidence="2" key="1">
    <citation type="journal article" date="2023" name="Access Microbiol">
        <title>De-novo genome assembly for Akanthomyces muscarius, a biocontrol agent of insect agricultural pests.</title>
        <authorList>
            <person name="Erdos Z."/>
            <person name="Studholme D.J."/>
            <person name="Raymond B."/>
            <person name="Sharma M."/>
        </authorList>
    </citation>
    <scope>NUCLEOTIDE SEQUENCE</scope>
    <source>
        <strain evidence="2">Ve6</strain>
    </source>
</reference>
<comment type="caution">
    <text evidence="2">The sequence shown here is derived from an EMBL/GenBank/DDBJ whole genome shotgun (WGS) entry which is preliminary data.</text>
</comment>
<dbReference type="EMBL" id="JAJHUN010000010">
    <property type="protein sequence ID" value="KAJ4147342.1"/>
    <property type="molecule type" value="Genomic_DNA"/>
</dbReference>
<name>A0A9W8Q601_AKAMU</name>